<evidence type="ECO:0000256" key="1">
    <source>
        <dbReference type="SAM" id="MobiDB-lite"/>
    </source>
</evidence>
<name>A0ABD3X0T2_SINWO</name>
<reference evidence="2 4" key="1">
    <citation type="submission" date="2024-11" db="EMBL/GenBank/DDBJ databases">
        <title>Chromosome-level genome assembly of the freshwater bivalve Anodonta woodiana.</title>
        <authorList>
            <person name="Chen X."/>
        </authorList>
    </citation>
    <scope>NUCLEOTIDE SEQUENCE [LARGE SCALE GENOMIC DNA]</scope>
    <source>
        <strain evidence="2">MN2024</strain>
        <tissue evidence="2">Gills</tissue>
    </source>
</reference>
<keyword evidence="4" id="KW-1185">Reference proteome</keyword>
<evidence type="ECO:0000313" key="4">
    <source>
        <dbReference type="Proteomes" id="UP001634394"/>
    </source>
</evidence>
<dbReference type="EMBL" id="JBJQND010000004">
    <property type="protein sequence ID" value="KAL3878443.1"/>
    <property type="molecule type" value="Genomic_DNA"/>
</dbReference>
<dbReference type="EMBL" id="JBJQND010000004">
    <property type="protein sequence ID" value="KAL3878470.1"/>
    <property type="molecule type" value="Genomic_DNA"/>
</dbReference>
<protein>
    <submittedName>
        <fullName evidence="2">Uncharacterized protein</fullName>
    </submittedName>
</protein>
<organism evidence="2 4">
    <name type="scientific">Sinanodonta woodiana</name>
    <name type="common">Chinese pond mussel</name>
    <name type="synonym">Anodonta woodiana</name>
    <dbReference type="NCBI Taxonomy" id="1069815"/>
    <lineage>
        <taxon>Eukaryota</taxon>
        <taxon>Metazoa</taxon>
        <taxon>Spiralia</taxon>
        <taxon>Lophotrochozoa</taxon>
        <taxon>Mollusca</taxon>
        <taxon>Bivalvia</taxon>
        <taxon>Autobranchia</taxon>
        <taxon>Heteroconchia</taxon>
        <taxon>Palaeoheterodonta</taxon>
        <taxon>Unionida</taxon>
        <taxon>Unionoidea</taxon>
        <taxon>Unionidae</taxon>
        <taxon>Unioninae</taxon>
        <taxon>Sinanodonta</taxon>
    </lineage>
</organism>
<accession>A0ABD3X0T2</accession>
<comment type="caution">
    <text evidence="2">The sequence shown here is derived from an EMBL/GenBank/DDBJ whole genome shotgun (WGS) entry which is preliminary data.</text>
</comment>
<dbReference type="AlphaFoldDB" id="A0ABD3X0T2"/>
<evidence type="ECO:0000313" key="2">
    <source>
        <dbReference type="EMBL" id="KAL3878443.1"/>
    </source>
</evidence>
<feature type="region of interest" description="Disordered" evidence="1">
    <location>
        <begin position="267"/>
        <end position="287"/>
    </location>
</feature>
<evidence type="ECO:0000313" key="3">
    <source>
        <dbReference type="EMBL" id="KAL3878470.1"/>
    </source>
</evidence>
<gene>
    <name evidence="2" type="ORF">ACJMK2_030793</name>
    <name evidence="3" type="ORF">ACJMK2_030815</name>
</gene>
<dbReference type="Proteomes" id="UP001634394">
    <property type="component" value="Unassembled WGS sequence"/>
</dbReference>
<sequence>MRKTVEKRRNFRKLDMSDAKNAWKSVRKDVVSLLLEDSDEKNWIALPYLGPSHGQCGAGYVILQEELNWKQILTFRRPKGILAGNFWDFIPSYTEPRILPTKLTNSDSDYELEILYKDPRRRKHIKVTINGHEILALSEMPDKNSCVDLGNYEDTHISNKVMYLIDEVLQVDSIRVESKLGCLINIMEFTAKTPVAFKACKLDLSTNNMNIKKIHRLKNRCSDFEIGVFDHFNIIVNTLLPNQAKYGSAAGDSPRCDDSPYTNAFRERRRNEEGPQNHPEPVVPYARRRHGNNMPVQIINY</sequence>
<proteinExistence type="predicted"/>